<gene>
    <name evidence="2" type="ORF">HMPREF9997_00836</name>
</gene>
<keyword evidence="3" id="KW-1185">Reference proteome</keyword>
<feature type="transmembrane region" description="Helical" evidence="1">
    <location>
        <begin position="90"/>
        <end position="110"/>
    </location>
</feature>
<keyword evidence="1" id="KW-0472">Membrane</keyword>
<sequence>MMKRENPRFLMIGIGLIMIGLFLSFIGFILDPFGASFYYSLFIGGSLILASLVALDMRTHLEIFPFKRLHSSVEFVDDYIIIRTPRSASFLRGSGAFFSALSLGLAPWLFPEVFLPESASIPFWHLFSLFIMLPVVLYVFFVSTASQIITIKQDRTFIKRKVSGLIWQSELMSMNPNIDIDVHKHDHALEFIVANVAYSRKTIFGSRVEHLKEKRIQIPETRNIQLDEIIPRIFPEQKHILPLMFDLISEPRYNSNRRTLRAREIRNKLTKMQQEFRAKNKFD</sequence>
<reference evidence="2 3" key="1">
    <citation type="submission" date="2012-05" db="EMBL/GenBank/DDBJ databases">
        <authorList>
            <person name="Weinstock G."/>
            <person name="Sodergren E."/>
            <person name="Lobos E.A."/>
            <person name="Fulton L."/>
            <person name="Fulton R."/>
            <person name="Courtney L."/>
            <person name="Fronick C."/>
            <person name="O'Laughlin M."/>
            <person name="Godfrey J."/>
            <person name="Wilson R.M."/>
            <person name="Miner T."/>
            <person name="Farmer C."/>
            <person name="Delehaunty K."/>
            <person name="Cordes M."/>
            <person name="Minx P."/>
            <person name="Tomlinson C."/>
            <person name="Chen J."/>
            <person name="Wollam A."/>
            <person name="Pepin K.H."/>
            <person name="Bhonagiri V."/>
            <person name="Zhang X."/>
            <person name="Suruliraj S."/>
            <person name="Warren W."/>
            <person name="Mitreva M."/>
            <person name="Mardis E.R."/>
            <person name="Wilson R.K."/>
        </authorList>
    </citation>
    <scope>NUCLEOTIDE SEQUENCE [LARGE SCALE GENOMIC DNA]</scope>
    <source>
        <strain evidence="2 3">F0235</strain>
    </source>
</reference>
<evidence type="ECO:0000256" key="1">
    <source>
        <dbReference type="SAM" id="Phobius"/>
    </source>
</evidence>
<name>L1MIW6_9CORY</name>
<dbReference type="EMBL" id="AMEM01000013">
    <property type="protein sequence ID" value="EKX91233.1"/>
    <property type="molecule type" value="Genomic_DNA"/>
</dbReference>
<proteinExistence type="predicted"/>
<dbReference type="AlphaFoldDB" id="L1MIW6"/>
<evidence type="ECO:0000313" key="2">
    <source>
        <dbReference type="EMBL" id="EKX91233.1"/>
    </source>
</evidence>
<feature type="transmembrane region" description="Helical" evidence="1">
    <location>
        <begin position="36"/>
        <end position="55"/>
    </location>
</feature>
<protein>
    <submittedName>
        <fullName evidence="2">Uncharacterized protein</fullName>
    </submittedName>
</protein>
<accession>L1MIW6</accession>
<keyword evidence="1" id="KW-0812">Transmembrane</keyword>
<dbReference type="RefSeq" id="WP_006063079.1">
    <property type="nucleotide sequence ID" value="NZ_KB290828.1"/>
</dbReference>
<dbReference type="STRING" id="1035195.HMPREF9997_00836"/>
<comment type="caution">
    <text evidence="2">The sequence shown here is derived from an EMBL/GenBank/DDBJ whole genome shotgun (WGS) entry which is preliminary data.</text>
</comment>
<feature type="transmembrane region" description="Helical" evidence="1">
    <location>
        <begin position="9"/>
        <end position="30"/>
    </location>
</feature>
<keyword evidence="1" id="KW-1133">Transmembrane helix</keyword>
<evidence type="ECO:0000313" key="3">
    <source>
        <dbReference type="Proteomes" id="UP000010445"/>
    </source>
</evidence>
<feature type="transmembrane region" description="Helical" evidence="1">
    <location>
        <begin position="122"/>
        <end position="151"/>
    </location>
</feature>
<dbReference type="Proteomes" id="UP000010445">
    <property type="component" value="Unassembled WGS sequence"/>
</dbReference>
<dbReference type="HOGENOM" id="CLU_982513_0_0_11"/>
<organism evidence="2 3">
    <name type="scientific">Corynebacterium durum F0235</name>
    <dbReference type="NCBI Taxonomy" id="1035195"/>
    <lineage>
        <taxon>Bacteria</taxon>
        <taxon>Bacillati</taxon>
        <taxon>Actinomycetota</taxon>
        <taxon>Actinomycetes</taxon>
        <taxon>Mycobacteriales</taxon>
        <taxon>Corynebacteriaceae</taxon>
        <taxon>Corynebacterium</taxon>
    </lineage>
</organism>